<evidence type="ECO:0000259" key="3">
    <source>
        <dbReference type="Pfam" id="PF17799"/>
    </source>
</evidence>
<organism evidence="4 5">
    <name type="scientific">Saccharomycopsis crataegensis</name>
    <dbReference type="NCBI Taxonomy" id="43959"/>
    <lineage>
        <taxon>Eukaryota</taxon>
        <taxon>Fungi</taxon>
        <taxon>Dikarya</taxon>
        <taxon>Ascomycota</taxon>
        <taxon>Saccharomycotina</taxon>
        <taxon>Saccharomycetes</taxon>
        <taxon>Saccharomycopsidaceae</taxon>
        <taxon>Saccharomycopsis</taxon>
    </lineage>
</organism>
<dbReference type="Proteomes" id="UP001360560">
    <property type="component" value="Unassembled WGS sequence"/>
</dbReference>
<dbReference type="RefSeq" id="XP_064855609.1">
    <property type="nucleotide sequence ID" value="XM_064999537.1"/>
</dbReference>
<evidence type="ECO:0000313" key="4">
    <source>
        <dbReference type="EMBL" id="GMM38614.1"/>
    </source>
</evidence>
<reference evidence="4 5" key="1">
    <citation type="journal article" date="2023" name="Elife">
        <title>Identification of key yeast species and microbe-microbe interactions impacting larval growth of Drosophila in the wild.</title>
        <authorList>
            <person name="Mure A."/>
            <person name="Sugiura Y."/>
            <person name="Maeda R."/>
            <person name="Honda K."/>
            <person name="Sakurai N."/>
            <person name="Takahashi Y."/>
            <person name="Watada M."/>
            <person name="Katoh T."/>
            <person name="Gotoh A."/>
            <person name="Gotoh Y."/>
            <person name="Taniguchi I."/>
            <person name="Nakamura K."/>
            <person name="Hayashi T."/>
            <person name="Katayama T."/>
            <person name="Uemura T."/>
            <person name="Hattori Y."/>
        </authorList>
    </citation>
    <scope>NUCLEOTIDE SEQUENCE [LARGE SCALE GENOMIC DNA]</scope>
    <source>
        <strain evidence="4 5">SC-9</strain>
    </source>
</reference>
<dbReference type="PANTHER" id="PTHR13191">
    <property type="entry name" value="RIBOSOMAL RNA PROCESSING PROTEIN 7-RELATED"/>
    <property type="match status" value="1"/>
</dbReference>
<dbReference type="GO" id="GO:0006364">
    <property type="term" value="P:rRNA processing"/>
    <property type="evidence" value="ECO:0007669"/>
    <property type="project" value="TreeGrafter"/>
</dbReference>
<dbReference type="GO" id="GO:0032545">
    <property type="term" value="C:CURI complex"/>
    <property type="evidence" value="ECO:0007669"/>
    <property type="project" value="TreeGrafter"/>
</dbReference>
<dbReference type="InterPro" id="IPR040447">
    <property type="entry name" value="RRM_Rrp7"/>
</dbReference>
<keyword evidence="5" id="KW-1185">Reference proteome</keyword>
<dbReference type="GO" id="GO:0000028">
    <property type="term" value="P:ribosomal small subunit assembly"/>
    <property type="evidence" value="ECO:0007669"/>
    <property type="project" value="TreeGrafter"/>
</dbReference>
<protein>
    <submittedName>
        <fullName evidence="4">Rrp7 protein</fullName>
    </submittedName>
</protein>
<dbReference type="EMBL" id="BTFZ01000020">
    <property type="protein sequence ID" value="GMM38614.1"/>
    <property type="molecule type" value="Genomic_DNA"/>
</dbReference>
<dbReference type="InterPro" id="IPR040446">
    <property type="entry name" value="RRP7"/>
</dbReference>
<comment type="similarity">
    <text evidence="1">Belongs to the RRP7 family.</text>
</comment>
<gene>
    <name evidence="4" type="ORF">DASC09_059530</name>
</gene>
<feature type="domain" description="Ribosomal RNA-processing protein 7 C-terminal" evidence="2">
    <location>
        <begin position="190"/>
        <end position="316"/>
    </location>
</feature>
<comment type="caution">
    <text evidence="4">The sequence shown here is derived from an EMBL/GenBank/DDBJ whole genome shotgun (WGS) entry which is preliminary data.</text>
</comment>
<feature type="domain" description="Rrp7 RRM-like N-terminal" evidence="3">
    <location>
        <begin position="8"/>
        <end position="171"/>
    </location>
</feature>
<dbReference type="AlphaFoldDB" id="A0AAV5QUY5"/>
<sequence>MGFLKRDEIKGFKILPVRISTSPLLISKKLHDEKEVVHYVYFKQHQSKANSGSSQEKDINDKSIFVINLPNCIDDLKSLRNFFRQISDASLIQECDIVNNRLQHKTDIDLNKLTGEYYDQANSERVEDSASDKRLPFNTGLVTFVDKSSLKLFMSNVKKLSKSNSLSSFPILEGPNSEESSTRIFNSLKSKICDVDQLKHHINVSISNFNKKEAEEEEEIQNAGKIIDDDGFQLVVNRHRKTKAAIMGKTNRLKLMNNQGLSNDLSKKSSKKQRQDFYRFQIRERKKQEMNQLLMKFREDQARIKSLKERKRFRPY</sequence>
<name>A0AAV5QUY5_9ASCO</name>
<dbReference type="Pfam" id="PF17799">
    <property type="entry name" value="RRM_Rrp7"/>
    <property type="match status" value="1"/>
</dbReference>
<dbReference type="Gene3D" id="6.10.250.1770">
    <property type="match status" value="1"/>
</dbReference>
<evidence type="ECO:0000259" key="2">
    <source>
        <dbReference type="Pfam" id="PF12923"/>
    </source>
</evidence>
<proteinExistence type="inferred from homology"/>
<dbReference type="GeneID" id="90076602"/>
<dbReference type="InterPro" id="IPR024326">
    <property type="entry name" value="RRP7_C"/>
</dbReference>
<dbReference type="GO" id="GO:0034456">
    <property type="term" value="C:UTP-C complex"/>
    <property type="evidence" value="ECO:0007669"/>
    <property type="project" value="TreeGrafter"/>
</dbReference>
<evidence type="ECO:0000313" key="5">
    <source>
        <dbReference type="Proteomes" id="UP001360560"/>
    </source>
</evidence>
<dbReference type="PANTHER" id="PTHR13191:SF0">
    <property type="entry name" value="RIBOSOMAL RNA-PROCESSING PROTEIN 7 HOMOLOG A-RELATED"/>
    <property type="match status" value="1"/>
</dbReference>
<dbReference type="Pfam" id="PF12923">
    <property type="entry name" value="RRP7"/>
    <property type="match status" value="1"/>
</dbReference>
<accession>A0AAV5QUY5</accession>
<evidence type="ECO:0000256" key="1">
    <source>
        <dbReference type="ARBA" id="ARBA00006110"/>
    </source>
</evidence>